<dbReference type="Proteomes" id="UP000015106">
    <property type="component" value="Chromosome 1"/>
</dbReference>
<sequence length="80" mass="9223">MDMEFSLSRVTHRRGVVLAGGSFIITAYNYHQTHTIMQMLPMISLVKLYNCDRFIYHVKKELSSGTARQSYQILGYMATT</sequence>
<dbReference type="AlphaFoldDB" id="A0A8R7TB58"/>
<evidence type="ECO:0000313" key="1">
    <source>
        <dbReference type="EnsemblPlants" id="TuG1812G0100004802.01.T01.cds381145"/>
    </source>
</evidence>
<protein>
    <submittedName>
        <fullName evidence="1">Uncharacterized protein</fullName>
    </submittedName>
</protein>
<reference evidence="1" key="3">
    <citation type="submission" date="2022-06" db="UniProtKB">
        <authorList>
            <consortium name="EnsemblPlants"/>
        </authorList>
    </citation>
    <scope>IDENTIFICATION</scope>
</reference>
<keyword evidence="2" id="KW-1185">Reference proteome</keyword>
<organism evidence="1 2">
    <name type="scientific">Triticum urartu</name>
    <name type="common">Red wild einkorn</name>
    <name type="synonym">Crithodium urartu</name>
    <dbReference type="NCBI Taxonomy" id="4572"/>
    <lineage>
        <taxon>Eukaryota</taxon>
        <taxon>Viridiplantae</taxon>
        <taxon>Streptophyta</taxon>
        <taxon>Embryophyta</taxon>
        <taxon>Tracheophyta</taxon>
        <taxon>Spermatophyta</taxon>
        <taxon>Magnoliopsida</taxon>
        <taxon>Liliopsida</taxon>
        <taxon>Poales</taxon>
        <taxon>Poaceae</taxon>
        <taxon>BOP clade</taxon>
        <taxon>Pooideae</taxon>
        <taxon>Triticodae</taxon>
        <taxon>Triticeae</taxon>
        <taxon>Triticinae</taxon>
        <taxon>Triticum</taxon>
    </lineage>
</organism>
<name>A0A8R7TB58_TRIUA</name>
<accession>A0A8R7TB58</accession>
<proteinExistence type="predicted"/>
<reference evidence="1" key="2">
    <citation type="submission" date="2018-03" db="EMBL/GenBank/DDBJ databases">
        <title>The Triticum urartu genome reveals the dynamic nature of wheat genome evolution.</title>
        <authorList>
            <person name="Ling H."/>
            <person name="Ma B."/>
            <person name="Shi X."/>
            <person name="Liu H."/>
            <person name="Dong L."/>
            <person name="Sun H."/>
            <person name="Cao Y."/>
            <person name="Gao Q."/>
            <person name="Zheng S."/>
            <person name="Li Y."/>
            <person name="Yu Y."/>
            <person name="Du H."/>
            <person name="Qi M."/>
            <person name="Li Y."/>
            <person name="Yu H."/>
            <person name="Cui Y."/>
            <person name="Wang N."/>
            <person name="Chen C."/>
            <person name="Wu H."/>
            <person name="Zhao Y."/>
            <person name="Zhang J."/>
            <person name="Li Y."/>
            <person name="Zhou W."/>
            <person name="Zhang B."/>
            <person name="Hu W."/>
            <person name="Eijk M."/>
            <person name="Tang J."/>
            <person name="Witsenboer H."/>
            <person name="Zhao S."/>
            <person name="Li Z."/>
            <person name="Zhang A."/>
            <person name="Wang D."/>
            <person name="Liang C."/>
        </authorList>
    </citation>
    <scope>NUCLEOTIDE SEQUENCE [LARGE SCALE GENOMIC DNA]</scope>
    <source>
        <strain evidence="1">cv. G1812</strain>
    </source>
</reference>
<dbReference type="EnsemblPlants" id="TuG1812G0100004802.01.T01">
    <property type="protein sequence ID" value="TuG1812G0100004802.01.T01.cds381145"/>
    <property type="gene ID" value="TuG1812G0100004802.01"/>
</dbReference>
<dbReference type="Gramene" id="TuG1812G0100004802.01.T01">
    <property type="protein sequence ID" value="TuG1812G0100004802.01.T01.cds381145"/>
    <property type="gene ID" value="TuG1812G0100004802.01"/>
</dbReference>
<reference evidence="2" key="1">
    <citation type="journal article" date="2013" name="Nature">
        <title>Draft genome of the wheat A-genome progenitor Triticum urartu.</title>
        <authorList>
            <person name="Ling H.Q."/>
            <person name="Zhao S."/>
            <person name="Liu D."/>
            <person name="Wang J."/>
            <person name="Sun H."/>
            <person name="Zhang C."/>
            <person name="Fan H."/>
            <person name="Li D."/>
            <person name="Dong L."/>
            <person name="Tao Y."/>
            <person name="Gao C."/>
            <person name="Wu H."/>
            <person name="Li Y."/>
            <person name="Cui Y."/>
            <person name="Guo X."/>
            <person name="Zheng S."/>
            <person name="Wang B."/>
            <person name="Yu K."/>
            <person name="Liang Q."/>
            <person name="Yang W."/>
            <person name="Lou X."/>
            <person name="Chen J."/>
            <person name="Feng M."/>
            <person name="Jian J."/>
            <person name="Zhang X."/>
            <person name="Luo G."/>
            <person name="Jiang Y."/>
            <person name="Liu J."/>
            <person name="Wang Z."/>
            <person name="Sha Y."/>
            <person name="Zhang B."/>
            <person name="Wu H."/>
            <person name="Tang D."/>
            <person name="Shen Q."/>
            <person name="Xue P."/>
            <person name="Zou S."/>
            <person name="Wang X."/>
            <person name="Liu X."/>
            <person name="Wang F."/>
            <person name="Yang Y."/>
            <person name="An X."/>
            <person name="Dong Z."/>
            <person name="Zhang K."/>
            <person name="Zhang X."/>
            <person name="Luo M.C."/>
            <person name="Dvorak J."/>
            <person name="Tong Y."/>
            <person name="Wang J."/>
            <person name="Yang H."/>
            <person name="Li Z."/>
            <person name="Wang D."/>
            <person name="Zhang A."/>
            <person name="Wang J."/>
        </authorList>
    </citation>
    <scope>NUCLEOTIDE SEQUENCE</scope>
    <source>
        <strain evidence="2">cv. G1812</strain>
    </source>
</reference>
<evidence type="ECO:0000313" key="2">
    <source>
        <dbReference type="Proteomes" id="UP000015106"/>
    </source>
</evidence>